<dbReference type="PANTHER" id="PTHR45739:SF13">
    <property type="entry name" value="CHONDROITIN SULFATE PROTEOGLYCAN 4"/>
    <property type="match status" value="1"/>
</dbReference>
<feature type="repeat" description="CSPG" evidence="5">
    <location>
        <begin position="559"/>
        <end position="654"/>
    </location>
</feature>
<dbReference type="InParanoid" id="A0A6P8P3F2"/>
<feature type="disulfide bond" evidence="4">
    <location>
        <begin position="168"/>
        <end position="195"/>
    </location>
</feature>
<feature type="compositionally biased region" description="Polar residues" evidence="6">
    <location>
        <begin position="2319"/>
        <end position="2342"/>
    </location>
</feature>
<dbReference type="InterPro" id="IPR013320">
    <property type="entry name" value="ConA-like_dom_sf"/>
</dbReference>
<accession>A0A6P8P3F2</accession>
<feature type="repeat" description="CSPG" evidence="5">
    <location>
        <begin position="1853"/>
        <end position="1946"/>
    </location>
</feature>
<feature type="region of interest" description="Disordered" evidence="6">
    <location>
        <begin position="2223"/>
        <end position="2250"/>
    </location>
</feature>
<evidence type="ECO:0000256" key="3">
    <source>
        <dbReference type="ARBA" id="ARBA00023180"/>
    </source>
</evidence>
<feature type="repeat" description="CSPG" evidence="5">
    <location>
        <begin position="671"/>
        <end position="771"/>
    </location>
</feature>
<sequence length="2371" mass="265585">MMKPASVVPGVLLLLPLLVHAGPNSGASFFGQSYVKVPLEDTPSKIKLHVQFFTGQRTGLLFLAAGQSNYLLMELRSGTLQIRLQLGFGEVLLSSPAGLKLNNLISHDAELLIAEGKMTLILDHIFNTSAWIPGHKQDMNIHYGLYVGGKDNLDLPYLSRSSMFFRGCIHVAIFNDIDCLNWLSSRTFHEVQKGCSLEFSAGPDDSFSFMGPRSFTAFPGWSAREEGTIDFVITSDIKRGPLLYHSGFQNDFVYLEIMDSHLRGAVSEGNGIVTLQNNIYVSDNQPHHVKMFINRNQFEISVDSHLAKIDKPSGNNYLDLQGNLFIGGIDENTFERLRENQLAGIIQNGMTQGSFVGCMKDLKINLDKKSLQDAVVTKDIDTDCKKRDTNINYKAIYEEYEELTTPTSDILPGYWEPSMEPCHTSSNLSSAFMNFTRLLNFSPLIVKEGGTTFMEWKHAQPTIDLNSVGIRQSQVLFSVVYDASHGQLELDIPGAKTRKKFTLLDIVNRKVRFVHDGSERFKDQLVLEVTVNTKVPVPECLHKGQSYLLPIIVTPVNDAPHVIFPQGDVMTILENTRKILSSDVIHIIDEDTPCDNLKIVILGGKKTDENYVEYSYEAEQAIDEFSCKDLEADNVIYVHQKGPISQLLFQVSDGTSRSPIVTLRIIAIEPDIQVGNNTGLIISQGDIATISSTNLSIETNAVKQKLNIIYRITEPLSFGEVRKEINTREWKTVKTFKQQDIDQGHVQYFSTDTQHRKEDVTEKLRFEVQVGQKFLRNNTFFIKIKRATIKMLKMIPLELKNTLQHRITIHQLEAAVEHIDPGATSLYYMILQAPRKGNLLLLGQRLTEGFGFNQEDLLKGYLSYRATIRNANETEDYFQFRVQTADQQQHSPTYTYLIKIGADPDAPVLTNVILSVLEGDKAFITADYLFVKSLNSMNYLYEVIEGPQHGKLLQRTSSRWSLKDESITRFTNEDILQHRLFYQHDDSETTEDDIPFVASKQEEGSADTLLPDQEAEEVRGVFRVSIQPKNDHPPVQVVDKVFKVVRNGQRLLTTKDIAFFDPDSGTFDLQLTFVRRGIPFGSIVFVDDTAHQVYRFTQEDLRLKKILFIHSGADHGHFQLQVSDGLYHLGAILEVQASDPYLQIMNNTGLVVHQGSQEVLDASVLSLETNIDIRNDDDIIYQIITPPKWGMILKDGWQVSSFTQKDLLGGELLYHHNGSMEAKDYFEISVEAHQVIVEDTIEISIILDDQYDPPQLVHNEKIYVFQEEEAQIKKEHLMVSDEDSFPHEIVYTIKRPPNFGHILMVSHMSSFTKNSSLENVLSFTQDDINEGNVLYSSSRSDQASDHFLLDVTNGVMTLEDILVELEILPNYIPLEIHNITVEEGGAVVLSSDILSVSNAYFTTFNLEFMVLEQPRNGSIRNAARHEDNALHVFTWDEVEQQLIIYQHDDSESSFDSFTVIANASEIGKWSQPIAVSVAIVLENDESPLLTVNTGLQLWEDTAAEITSAVLSSDDLDSPPEEVLYSIQPPVNGRVLLKSYPVNKEVLQFTQAQVNQGLVMFLHAGPLDGGFLFDVSDGENVSPGHFFTVIANRLVITVETKQDLTVCPGTLQPITSQHLKAVTNNNVTASQDLVYVINEPPHFGKLVNAEWTGSKAGRLGNFSQSQVDAGVIFYLHEMPQDPFWISHDAIHFRVVSSPAVTELLTLPVSISFEEACPQLSTHLWKNKGLTVSEGQNASIDNSVLDASNLMAGVPESNRTSYDVMFLLNQLPTYGRLSIANELIDEKHPYFLQSDLNEGDLAYVHRGSAVQPDSFRFSAWLWPRSQAITMPPQEVGTHVISEQFNITVRDINERPPQLMTRTPMLQAAPGSTITLTPDHLNVVDPDSTPEEIEYTIINKPTSGFLAHHHERTVPITRFTQRDINEGSLMFIVSENNATDSILLSVSDNHHPAIFTSLVVYVTPVFLTVISKMPLQVPQVENQASLSSNHLLAVSEKGQQEVLYKVTKAPKFGQLRINHKAMEEFTQKQVNNEEVTFVFTDLSSSHDEFWFLAISEAANATGRVPIRVKPLIRMQEGILWPRGTTVLVNTQVLDANELANGTKSVPTFKVLEAPQECQFVKISRDNESQSLPIDVFTQNDLNEGLIGLEVLETKNGNYSFQNYSFHLELAATGVPPAASLLSFTTGTYDPSYPYNATFVKVPHKPKKGSKAHSLTSTVGPWLQETEASSNITENKNVSPRSETEVTSSASPTEGSTVLGFLEANVLSIIVPVCLILLLLVASLLLLFYLIKRNKTGKHQVQGTTLKAKNGAVDNETFRKTDPNQAISLNTMTPHESRGPQSPSTDTEPRKQADPELLQSCRTSNPTLKNNQYWV</sequence>
<reference evidence="11" key="1">
    <citation type="submission" date="2025-08" db="UniProtKB">
        <authorList>
            <consortium name="RefSeq"/>
        </authorList>
    </citation>
    <scope>IDENTIFICATION</scope>
</reference>
<feature type="signal peptide" evidence="8">
    <location>
        <begin position="1"/>
        <end position="21"/>
    </location>
</feature>
<evidence type="ECO:0000256" key="6">
    <source>
        <dbReference type="SAM" id="MobiDB-lite"/>
    </source>
</evidence>
<dbReference type="InterPro" id="IPR051561">
    <property type="entry name" value="FRAS1_ECM"/>
</dbReference>
<keyword evidence="7" id="KW-0472">Membrane</keyword>
<evidence type="ECO:0000256" key="4">
    <source>
        <dbReference type="PROSITE-ProRule" id="PRU00122"/>
    </source>
</evidence>
<dbReference type="Pfam" id="PF02210">
    <property type="entry name" value="Laminin_G_2"/>
    <property type="match status" value="2"/>
</dbReference>
<dbReference type="CTD" id="1464"/>
<dbReference type="GO" id="GO:0009653">
    <property type="term" value="P:anatomical structure morphogenesis"/>
    <property type="evidence" value="ECO:0007669"/>
    <property type="project" value="TreeGrafter"/>
</dbReference>
<evidence type="ECO:0000256" key="2">
    <source>
        <dbReference type="ARBA" id="ARBA00022737"/>
    </source>
</evidence>
<dbReference type="PROSITE" id="PS50025">
    <property type="entry name" value="LAM_G_DOMAIN"/>
    <property type="match status" value="2"/>
</dbReference>
<evidence type="ECO:0000256" key="7">
    <source>
        <dbReference type="SAM" id="Phobius"/>
    </source>
</evidence>
<dbReference type="CDD" id="cd00110">
    <property type="entry name" value="LamG"/>
    <property type="match status" value="2"/>
</dbReference>
<feature type="repeat" description="CSPG" evidence="5">
    <location>
        <begin position="1253"/>
        <end position="1352"/>
    </location>
</feature>
<dbReference type="PANTHER" id="PTHR45739">
    <property type="entry name" value="MATRIX PROTEIN, PUTATIVE-RELATED"/>
    <property type="match status" value="1"/>
</dbReference>
<feature type="repeat" description="CSPG" evidence="5">
    <location>
        <begin position="435"/>
        <end position="530"/>
    </location>
</feature>
<evidence type="ECO:0000256" key="5">
    <source>
        <dbReference type="PROSITE-ProRule" id="PRU01201"/>
    </source>
</evidence>
<evidence type="ECO:0000256" key="1">
    <source>
        <dbReference type="ARBA" id="ARBA00022729"/>
    </source>
</evidence>
<comment type="caution">
    <text evidence="4">Lacks conserved residue(s) required for the propagation of feature annotation.</text>
</comment>
<dbReference type="InterPro" id="IPR001791">
    <property type="entry name" value="Laminin_G"/>
</dbReference>
<feature type="domain" description="Laminin G" evidence="9">
    <location>
        <begin position="205"/>
        <end position="384"/>
    </location>
</feature>
<name>A0A6P8P3F2_GEOSA</name>
<dbReference type="SUPFAM" id="SSF49899">
    <property type="entry name" value="Concanavalin A-like lectins/glucanases"/>
    <property type="match status" value="2"/>
</dbReference>
<keyword evidence="3" id="KW-0325">Glycoprotein</keyword>
<dbReference type="OrthoDB" id="9026019at2759"/>
<evidence type="ECO:0000259" key="9">
    <source>
        <dbReference type="PROSITE" id="PS50025"/>
    </source>
</evidence>
<protein>
    <submittedName>
        <fullName evidence="11">Chondroitin sulfate proteoglycan 4</fullName>
    </submittedName>
</protein>
<dbReference type="Pfam" id="PF16184">
    <property type="entry name" value="Cadherin_3"/>
    <property type="match status" value="14"/>
</dbReference>
<dbReference type="InterPro" id="IPR039005">
    <property type="entry name" value="CSPG_rpt"/>
</dbReference>
<feature type="repeat" description="CSPG" evidence="5">
    <location>
        <begin position="1594"/>
        <end position="1694"/>
    </location>
</feature>
<keyword evidence="7" id="KW-0812">Transmembrane</keyword>
<feature type="repeat" description="CSPG" evidence="5">
    <location>
        <begin position="1141"/>
        <end position="1231"/>
    </location>
</feature>
<feature type="transmembrane region" description="Helical" evidence="7">
    <location>
        <begin position="2262"/>
        <end position="2287"/>
    </location>
</feature>
<keyword evidence="4" id="KW-1015">Disulfide bond</keyword>
<organism evidence="10 11">
    <name type="scientific">Geotrypetes seraphini</name>
    <name type="common">Gaboon caecilian</name>
    <name type="synonym">Caecilia seraphini</name>
    <dbReference type="NCBI Taxonomy" id="260995"/>
    <lineage>
        <taxon>Eukaryota</taxon>
        <taxon>Metazoa</taxon>
        <taxon>Chordata</taxon>
        <taxon>Craniata</taxon>
        <taxon>Vertebrata</taxon>
        <taxon>Euteleostomi</taxon>
        <taxon>Amphibia</taxon>
        <taxon>Gymnophiona</taxon>
        <taxon>Geotrypetes</taxon>
    </lineage>
</organism>
<feature type="region of interest" description="Disordered" evidence="6">
    <location>
        <begin position="2308"/>
        <end position="2361"/>
    </location>
</feature>
<dbReference type="Gene3D" id="2.60.120.200">
    <property type="match status" value="2"/>
</dbReference>
<gene>
    <name evidence="11" type="primary">CSPG4</name>
</gene>
<feature type="chain" id="PRO_5028403952" evidence="8">
    <location>
        <begin position="22"/>
        <end position="2371"/>
    </location>
</feature>
<dbReference type="Proteomes" id="UP000515159">
    <property type="component" value="Chromosome 14"/>
</dbReference>
<dbReference type="PROSITE" id="PS51854">
    <property type="entry name" value="CSPG"/>
    <property type="match status" value="12"/>
</dbReference>
<feature type="repeat" description="CSPG" evidence="5">
    <location>
        <begin position="905"/>
        <end position="999"/>
    </location>
</feature>
<dbReference type="FunCoup" id="A0A6P8P3F2">
    <property type="interactions" value="449"/>
</dbReference>
<keyword evidence="1 8" id="KW-0732">Signal</keyword>
<feature type="repeat" description="CSPG" evidence="5">
    <location>
        <begin position="1719"/>
        <end position="1818"/>
    </location>
</feature>
<proteinExistence type="predicted"/>
<feature type="domain" description="Laminin G" evidence="9">
    <location>
        <begin position="26"/>
        <end position="195"/>
    </location>
</feature>
<dbReference type="GeneID" id="117348020"/>
<keyword evidence="2" id="KW-0677">Repeat</keyword>
<dbReference type="KEGG" id="gsh:117348020"/>
<dbReference type="RefSeq" id="XP_033775490.1">
    <property type="nucleotide sequence ID" value="XM_033919599.1"/>
</dbReference>
<keyword evidence="7" id="KW-1133">Transmembrane helix</keyword>
<dbReference type="SMART" id="SM00282">
    <property type="entry name" value="LamG"/>
    <property type="match status" value="2"/>
</dbReference>
<keyword evidence="10" id="KW-1185">Reference proteome</keyword>
<feature type="repeat" description="CSPG" evidence="5">
    <location>
        <begin position="1486"/>
        <end position="1577"/>
    </location>
</feature>
<evidence type="ECO:0000256" key="8">
    <source>
        <dbReference type="SAM" id="SignalP"/>
    </source>
</evidence>
<evidence type="ECO:0000313" key="10">
    <source>
        <dbReference type="Proteomes" id="UP000515159"/>
    </source>
</evidence>
<feature type="repeat" description="CSPG" evidence="5">
    <location>
        <begin position="1370"/>
        <end position="1462"/>
    </location>
</feature>
<feature type="repeat" description="CSPG" evidence="5">
    <location>
        <begin position="1033"/>
        <end position="1125"/>
    </location>
</feature>
<evidence type="ECO:0000313" key="11">
    <source>
        <dbReference type="RefSeq" id="XP_033775490.1"/>
    </source>
</evidence>